<evidence type="ECO:0000256" key="9">
    <source>
        <dbReference type="PIRNR" id="PIRNR005096"/>
    </source>
</evidence>
<dbReference type="GO" id="GO:0030246">
    <property type="term" value="F:carbohydrate binding"/>
    <property type="evidence" value="ECO:0007669"/>
    <property type="project" value="InterPro"/>
</dbReference>
<feature type="binding site" evidence="11">
    <location>
        <position position="259"/>
    </location>
    <ligand>
        <name>beta-D-galactose</name>
        <dbReference type="ChEBI" id="CHEBI:27667"/>
    </ligand>
</feature>
<evidence type="ECO:0000256" key="10">
    <source>
        <dbReference type="PIRSR" id="PIRSR005096-1"/>
    </source>
</evidence>
<keyword evidence="6" id="KW-0597">Phosphoprotein</keyword>
<protein>
    <recommendedName>
        <fullName evidence="9">Aldose 1-epimerase</fullName>
        <ecNumber evidence="9">5.1.3.3</ecNumber>
    </recommendedName>
</protein>
<evidence type="ECO:0000256" key="11">
    <source>
        <dbReference type="PIRSR" id="PIRSR005096-2"/>
    </source>
</evidence>
<dbReference type="RefSeq" id="WP_229343552.1">
    <property type="nucleotide sequence ID" value="NZ_JAJFAT010000002.1"/>
</dbReference>
<evidence type="ECO:0000256" key="6">
    <source>
        <dbReference type="ARBA" id="ARBA00022553"/>
    </source>
</evidence>
<evidence type="ECO:0000256" key="3">
    <source>
        <dbReference type="ARBA" id="ARBA00006206"/>
    </source>
</evidence>
<keyword evidence="5" id="KW-0963">Cytoplasm</keyword>
<sequence length="360" mass="40838">MSKIKITKDTFTEDEKLKEIKLYTLENENGIKVAITNYGGIIQKLIVPDSYANKEDIVLGYSNYEQYQKDKNYFGALIGRFANRIAEGRFELEGQHYQVQTNEEVAASKNCLHGGEKGFNSVIWKAEIRKNNNNKFLSLSYLSEDGEEGFPGNLEVNVNYILKNDNTLRIEYSAKTDKTTVLNLTQHSYFNLKGHGEGKITDHNLVINADRFTPVNQFMIPTGEIKDLSDTPFDFRKGAEIGSRIEADNEQLKIGGGYDHNWVLNKEENELSFAAKLIDSFSGRVMEVWTTEPGLQFYSGNVIDTANLSVKENQNYQKRGALCLETQHFPDSPNHEHFPSTVLKAGEEFNSVTELRFATI</sequence>
<proteinExistence type="inferred from homology"/>
<gene>
    <name evidence="13" type="ORF">LJ207_01860</name>
</gene>
<evidence type="ECO:0000256" key="12">
    <source>
        <dbReference type="PIRSR" id="PIRSR005096-3"/>
    </source>
</evidence>
<dbReference type="Pfam" id="PF01263">
    <property type="entry name" value="Aldose_epim"/>
    <property type="match status" value="1"/>
</dbReference>
<comment type="pathway">
    <text evidence="2 9">Carbohydrate metabolism; hexose metabolism.</text>
</comment>
<dbReference type="GO" id="GO:0005737">
    <property type="term" value="C:cytoplasm"/>
    <property type="evidence" value="ECO:0007669"/>
    <property type="project" value="UniProtKB-SubCell"/>
</dbReference>
<dbReference type="NCBIfam" id="NF008277">
    <property type="entry name" value="PRK11055.1"/>
    <property type="match status" value="1"/>
</dbReference>
<dbReference type="InterPro" id="IPR047215">
    <property type="entry name" value="Galactose_mutarotase-like"/>
</dbReference>
<comment type="caution">
    <text evidence="13">The sequence shown here is derived from an EMBL/GenBank/DDBJ whole genome shotgun (WGS) entry which is preliminary data.</text>
</comment>
<dbReference type="FunFam" id="2.70.98.10:FF:000003">
    <property type="entry name" value="Aldose 1-epimerase"/>
    <property type="match status" value="1"/>
</dbReference>
<evidence type="ECO:0000313" key="14">
    <source>
        <dbReference type="Proteomes" id="UP001199296"/>
    </source>
</evidence>
<comment type="subunit">
    <text evidence="4">Monomer.</text>
</comment>
<dbReference type="GO" id="GO:0004034">
    <property type="term" value="F:aldose 1-epimerase activity"/>
    <property type="evidence" value="ECO:0007669"/>
    <property type="project" value="UniProtKB-EC"/>
</dbReference>
<comment type="similarity">
    <text evidence="3 9">Belongs to the aldose epimerase family.</text>
</comment>
<evidence type="ECO:0000256" key="8">
    <source>
        <dbReference type="ARBA" id="ARBA00023277"/>
    </source>
</evidence>
<feature type="active site" description="Proton acceptor" evidence="10">
    <location>
        <position position="325"/>
    </location>
</feature>
<name>A0AAW4WZZ0_9FIRM</name>
<evidence type="ECO:0000256" key="7">
    <source>
        <dbReference type="ARBA" id="ARBA00023235"/>
    </source>
</evidence>
<dbReference type="PANTHER" id="PTHR10091">
    <property type="entry name" value="ALDOSE-1-EPIMERASE"/>
    <property type="match status" value="1"/>
</dbReference>
<evidence type="ECO:0000313" key="13">
    <source>
        <dbReference type="EMBL" id="MCC3144061.1"/>
    </source>
</evidence>
<dbReference type="InterPro" id="IPR015443">
    <property type="entry name" value="Aldose_1-epimerase"/>
</dbReference>
<feature type="binding site" evidence="12">
    <location>
        <begin position="83"/>
        <end position="84"/>
    </location>
    <ligand>
        <name>beta-D-galactose</name>
        <dbReference type="ChEBI" id="CHEBI:27667"/>
    </ligand>
</feature>
<dbReference type="AlphaFoldDB" id="A0AAW4WZZ0"/>
<accession>A0AAW4WZZ0</accession>
<evidence type="ECO:0000256" key="4">
    <source>
        <dbReference type="ARBA" id="ARBA00011245"/>
    </source>
</evidence>
<dbReference type="InterPro" id="IPR008183">
    <property type="entry name" value="Aldose_1/G6P_1-epimerase"/>
</dbReference>
<evidence type="ECO:0000256" key="5">
    <source>
        <dbReference type="ARBA" id="ARBA00022490"/>
    </source>
</evidence>
<dbReference type="Proteomes" id="UP001199296">
    <property type="component" value="Unassembled WGS sequence"/>
</dbReference>
<dbReference type="CDD" id="cd09019">
    <property type="entry name" value="galactose_mutarotase_like"/>
    <property type="match status" value="1"/>
</dbReference>
<feature type="active site" description="Proton donor" evidence="10">
    <location>
        <position position="187"/>
    </location>
</feature>
<dbReference type="InterPro" id="IPR014718">
    <property type="entry name" value="GH-type_carb-bd"/>
</dbReference>
<comment type="subcellular location">
    <subcellularLocation>
        <location evidence="1">Cytoplasm</location>
    </subcellularLocation>
</comment>
<dbReference type="GO" id="GO:0033499">
    <property type="term" value="P:galactose catabolic process via UDP-galactose, Leloir pathway"/>
    <property type="evidence" value="ECO:0007669"/>
    <property type="project" value="TreeGrafter"/>
</dbReference>
<dbReference type="Gene3D" id="2.70.98.10">
    <property type="match status" value="1"/>
</dbReference>
<organism evidence="13 14">
    <name type="scientific">Halanaerobium polyolivorans</name>
    <dbReference type="NCBI Taxonomy" id="2886943"/>
    <lineage>
        <taxon>Bacteria</taxon>
        <taxon>Bacillati</taxon>
        <taxon>Bacillota</taxon>
        <taxon>Clostridia</taxon>
        <taxon>Halanaerobiales</taxon>
        <taxon>Halanaerobiaceae</taxon>
        <taxon>Halanaerobium</taxon>
    </lineage>
</organism>
<keyword evidence="14" id="KW-1185">Reference proteome</keyword>
<evidence type="ECO:0000256" key="2">
    <source>
        <dbReference type="ARBA" id="ARBA00005028"/>
    </source>
</evidence>
<reference evidence="13 14" key="1">
    <citation type="submission" date="2021-10" db="EMBL/GenBank/DDBJ databases">
        <authorList>
            <person name="Grouzdev D.S."/>
            <person name="Pantiukh K.S."/>
            <person name="Krutkina M.S."/>
        </authorList>
    </citation>
    <scope>NUCLEOTIDE SEQUENCE [LARGE SCALE GENOMIC DNA]</scope>
    <source>
        <strain evidence="13 14">Z-7514</strain>
    </source>
</reference>
<dbReference type="GO" id="GO:0006006">
    <property type="term" value="P:glucose metabolic process"/>
    <property type="evidence" value="ECO:0007669"/>
    <property type="project" value="TreeGrafter"/>
</dbReference>
<keyword evidence="8 9" id="KW-0119">Carbohydrate metabolism</keyword>
<dbReference type="EC" id="5.1.3.3" evidence="9"/>
<feature type="binding site" evidence="12">
    <location>
        <begin position="187"/>
        <end position="189"/>
    </location>
    <ligand>
        <name>beta-D-galactose</name>
        <dbReference type="ChEBI" id="CHEBI:27667"/>
    </ligand>
</feature>
<keyword evidence="7 9" id="KW-0413">Isomerase</keyword>
<dbReference type="EMBL" id="JAJFAT010000002">
    <property type="protein sequence ID" value="MCC3144061.1"/>
    <property type="molecule type" value="Genomic_DNA"/>
</dbReference>
<dbReference type="PIRSF" id="PIRSF005096">
    <property type="entry name" value="GALM"/>
    <property type="match status" value="1"/>
</dbReference>
<dbReference type="SUPFAM" id="SSF74650">
    <property type="entry name" value="Galactose mutarotase-like"/>
    <property type="match status" value="1"/>
</dbReference>
<dbReference type="InterPro" id="IPR011013">
    <property type="entry name" value="Gal_mutarotase_sf_dom"/>
</dbReference>
<evidence type="ECO:0000256" key="1">
    <source>
        <dbReference type="ARBA" id="ARBA00004496"/>
    </source>
</evidence>
<comment type="catalytic activity">
    <reaction evidence="9">
        <text>alpha-D-glucose = beta-D-glucose</text>
        <dbReference type="Rhea" id="RHEA:10264"/>
        <dbReference type="ChEBI" id="CHEBI:15903"/>
        <dbReference type="ChEBI" id="CHEBI:17925"/>
        <dbReference type="EC" id="5.1.3.3"/>
    </reaction>
</comment>
<dbReference type="PANTHER" id="PTHR10091:SF0">
    <property type="entry name" value="GALACTOSE MUTAROTASE"/>
    <property type="match status" value="1"/>
</dbReference>